<dbReference type="PANTHER" id="PTHR46957:SF1">
    <property type="entry name" value="PHOSPHATIDYLINOSITOL PHOSPHATASE PTPRQ"/>
    <property type="match status" value="1"/>
</dbReference>
<dbReference type="InterPro" id="IPR003961">
    <property type="entry name" value="FN3_dom"/>
</dbReference>
<dbReference type="PROSITE" id="PS50853">
    <property type="entry name" value="FN3"/>
    <property type="match status" value="2"/>
</dbReference>
<comment type="caution">
    <text evidence="4">The sequence shown here is derived from an EMBL/GenBank/DDBJ whole genome shotgun (WGS) entry which is preliminary data.</text>
</comment>
<reference evidence="4 5" key="1">
    <citation type="journal article" date="2024" name="BMC Genomics">
        <title>Genome assembly of redclaw crayfish (Cherax quadricarinatus) provides insights into its immune adaptation and hypoxia tolerance.</title>
        <authorList>
            <person name="Liu Z."/>
            <person name="Zheng J."/>
            <person name="Li H."/>
            <person name="Fang K."/>
            <person name="Wang S."/>
            <person name="He J."/>
            <person name="Zhou D."/>
            <person name="Weng S."/>
            <person name="Chi M."/>
            <person name="Gu Z."/>
            <person name="He J."/>
            <person name="Li F."/>
            <person name="Wang M."/>
        </authorList>
    </citation>
    <scope>NUCLEOTIDE SEQUENCE [LARGE SCALE GENOMIC DNA]</scope>
    <source>
        <strain evidence="4">ZL_2023a</strain>
    </source>
</reference>
<feature type="region of interest" description="Disordered" evidence="1">
    <location>
        <begin position="1"/>
        <end position="35"/>
    </location>
</feature>
<keyword evidence="2" id="KW-0472">Membrane</keyword>
<keyword evidence="2" id="KW-1133">Transmembrane helix</keyword>
<feature type="region of interest" description="Disordered" evidence="1">
    <location>
        <begin position="449"/>
        <end position="470"/>
    </location>
</feature>
<feature type="domain" description="Fibronectin type-III" evidence="3">
    <location>
        <begin position="146"/>
        <end position="241"/>
    </location>
</feature>
<dbReference type="Gene3D" id="2.60.40.10">
    <property type="entry name" value="Immunoglobulins"/>
    <property type="match status" value="2"/>
</dbReference>
<dbReference type="EMBL" id="JARKIK010000049">
    <property type="protein sequence ID" value="KAK8735056.1"/>
    <property type="molecule type" value="Genomic_DNA"/>
</dbReference>
<sequence length="714" mass="77522">MNMHGVSAASAVSGPLVTGGRRAGEGGTAHDDDDPQVRAVLSHPLVTLLPPTPVSSTAIRLTWKVQEFADYMDGFYIRYRDLTSGTHHFRMETVVRVGTGTDAYTLTDLEKYTQYEFFIVPYHKNIHGHPSNSRIATTKEDVPSAPPSGVESLVLNRTSVVLSWLPPARAHTNGRIIRYSIRLFSNKTQPHSNLTVEGNLHSLTLHNLTYGVLFTATVAAHTKAGEGPSSGGHTWLQDPLATVGSDEARRVPSPLMAVLRETWFIGAVGAAGFVALSVFVAVVCYRRKRNEKRAMGGYKMEGRTMNGTMCGGLWIERGPWGASSGTGEDKHAGTPEKLLNLSATPGDYAEIEGTVAPLMPPVPQPPGTPLAYATTNIISGRNGETVEPNIPVYGSMYGDNSMVEQPDDNLVLYCTLKKQQLYKPALSPAVNSKQPHGMVQRGYIPPWEQYAPPPLPENPPPDHLQQYSSTPGLAQFPQQWRHQSPMVNRALGRQIPSTGSLPRHLNKRKPSPSIGKRGVNTGDFDVGGETLSPPIEMMPGTPSLRRDPKDPLPGLQGLQGLSGSRIMGAPGAPRLPQDYSPGRLPDMYGGSSVYQGPIDEEEESEPQYNEGSALYTDQSAVYESTSAFYGSMGDKAYAADSTNPLLAPHNSHPGLQHGSKISTLPHNPHQANGVKDHGIQHTISPLPDSHPLSHQQQNQETHQQNHQQPLSHQR</sequence>
<feature type="domain" description="Fibronectin type-III" evidence="3">
    <location>
        <begin position="44"/>
        <end position="141"/>
    </location>
</feature>
<dbReference type="InterPro" id="IPR013783">
    <property type="entry name" value="Ig-like_fold"/>
</dbReference>
<dbReference type="PANTHER" id="PTHR46957">
    <property type="entry name" value="CYTOKINE RECEPTOR"/>
    <property type="match status" value="1"/>
</dbReference>
<dbReference type="InterPro" id="IPR036116">
    <property type="entry name" value="FN3_sf"/>
</dbReference>
<evidence type="ECO:0000259" key="3">
    <source>
        <dbReference type="PROSITE" id="PS50853"/>
    </source>
</evidence>
<keyword evidence="2" id="KW-0812">Transmembrane</keyword>
<dbReference type="SUPFAM" id="SSF49265">
    <property type="entry name" value="Fibronectin type III"/>
    <property type="match status" value="1"/>
</dbReference>
<feature type="transmembrane region" description="Helical" evidence="2">
    <location>
        <begin position="263"/>
        <end position="285"/>
    </location>
</feature>
<dbReference type="InterPro" id="IPR050713">
    <property type="entry name" value="RTP_Phos/Ushers"/>
</dbReference>
<feature type="compositionally biased region" description="Low complexity" evidence="1">
    <location>
        <begin position="694"/>
        <end position="708"/>
    </location>
</feature>
<dbReference type="AlphaFoldDB" id="A0AAW0WS31"/>
<gene>
    <name evidence="4" type="ORF">OTU49_005805</name>
</gene>
<evidence type="ECO:0000313" key="5">
    <source>
        <dbReference type="Proteomes" id="UP001445076"/>
    </source>
</evidence>
<dbReference type="Proteomes" id="UP001445076">
    <property type="component" value="Unassembled WGS sequence"/>
</dbReference>
<feature type="region of interest" description="Disordered" evidence="1">
    <location>
        <begin position="493"/>
        <end position="590"/>
    </location>
</feature>
<organism evidence="4 5">
    <name type="scientific">Cherax quadricarinatus</name>
    <name type="common">Australian red claw crayfish</name>
    <dbReference type="NCBI Taxonomy" id="27406"/>
    <lineage>
        <taxon>Eukaryota</taxon>
        <taxon>Metazoa</taxon>
        <taxon>Ecdysozoa</taxon>
        <taxon>Arthropoda</taxon>
        <taxon>Crustacea</taxon>
        <taxon>Multicrustacea</taxon>
        <taxon>Malacostraca</taxon>
        <taxon>Eumalacostraca</taxon>
        <taxon>Eucarida</taxon>
        <taxon>Decapoda</taxon>
        <taxon>Pleocyemata</taxon>
        <taxon>Astacidea</taxon>
        <taxon>Parastacoidea</taxon>
        <taxon>Parastacidae</taxon>
        <taxon>Cherax</taxon>
    </lineage>
</organism>
<dbReference type="FunFam" id="2.60.40.10:FF:001167">
    <property type="entry name" value="Roundabout 2, isoform B"/>
    <property type="match status" value="1"/>
</dbReference>
<dbReference type="GO" id="GO:0043235">
    <property type="term" value="C:receptor complex"/>
    <property type="evidence" value="ECO:0007669"/>
    <property type="project" value="TreeGrafter"/>
</dbReference>
<feature type="compositionally biased region" description="Low complexity" evidence="1">
    <location>
        <begin position="552"/>
        <end position="564"/>
    </location>
</feature>
<evidence type="ECO:0000256" key="2">
    <source>
        <dbReference type="SAM" id="Phobius"/>
    </source>
</evidence>
<proteinExistence type="predicted"/>
<dbReference type="SMART" id="SM00060">
    <property type="entry name" value="FN3"/>
    <property type="match status" value="2"/>
</dbReference>
<name>A0AAW0WS31_CHEQU</name>
<feature type="compositionally biased region" description="Pro residues" evidence="1">
    <location>
        <begin position="451"/>
        <end position="462"/>
    </location>
</feature>
<accession>A0AAW0WS31</accession>
<dbReference type="Pfam" id="PF00041">
    <property type="entry name" value="fn3"/>
    <property type="match status" value="2"/>
</dbReference>
<protein>
    <recommendedName>
        <fullName evidence="3">Fibronectin type-III domain-containing protein</fullName>
    </recommendedName>
</protein>
<dbReference type="CDD" id="cd00063">
    <property type="entry name" value="FN3"/>
    <property type="match status" value="2"/>
</dbReference>
<evidence type="ECO:0000256" key="1">
    <source>
        <dbReference type="SAM" id="MobiDB-lite"/>
    </source>
</evidence>
<keyword evidence="5" id="KW-1185">Reference proteome</keyword>
<feature type="region of interest" description="Disordered" evidence="1">
    <location>
        <begin position="647"/>
        <end position="714"/>
    </location>
</feature>
<evidence type="ECO:0000313" key="4">
    <source>
        <dbReference type="EMBL" id="KAK8735056.1"/>
    </source>
</evidence>